<dbReference type="Gene3D" id="3.40.50.1820">
    <property type="entry name" value="alpha/beta hydrolase"/>
    <property type="match status" value="1"/>
</dbReference>
<keyword evidence="1" id="KW-1133">Transmembrane helix</keyword>
<protein>
    <submittedName>
        <fullName evidence="3">Serine aminopeptidase, S33</fullName>
    </submittedName>
</protein>
<feature type="domain" description="AB hydrolase-1" evidence="2">
    <location>
        <begin position="68"/>
        <end position="173"/>
    </location>
</feature>
<keyword evidence="1" id="KW-0472">Membrane</keyword>
<dbReference type="Pfam" id="PF00561">
    <property type="entry name" value="Abhydrolase_1"/>
    <property type="match status" value="1"/>
</dbReference>
<evidence type="ECO:0000256" key="1">
    <source>
        <dbReference type="SAM" id="Phobius"/>
    </source>
</evidence>
<organism evidence="3 4">
    <name type="scientific">Clostridium amylolyticum</name>
    <dbReference type="NCBI Taxonomy" id="1121298"/>
    <lineage>
        <taxon>Bacteria</taxon>
        <taxon>Bacillati</taxon>
        <taxon>Bacillota</taxon>
        <taxon>Clostridia</taxon>
        <taxon>Eubacteriales</taxon>
        <taxon>Clostridiaceae</taxon>
        <taxon>Clostridium</taxon>
    </lineage>
</organism>
<dbReference type="OrthoDB" id="1817159at2"/>
<name>A0A1M6DG87_9CLOT</name>
<evidence type="ECO:0000259" key="2">
    <source>
        <dbReference type="Pfam" id="PF00561"/>
    </source>
</evidence>
<dbReference type="RefSeq" id="WP_073005002.1">
    <property type="nucleotide sequence ID" value="NZ_FQZO01000001.1"/>
</dbReference>
<accession>A0A1M6DG87</accession>
<feature type="transmembrane region" description="Helical" evidence="1">
    <location>
        <begin position="12"/>
        <end position="29"/>
    </location>
</feature>
<sequence>MIKFIRRLSKGVVIFLGVILIILLISFINHKIKLNQESKLFQPLGKIVVVNGHRMHVYAEGRGKATLVFMSGGGTSTPTLDFKSLYSRLSDDYRIVVVEKLGYGFSEVVDAQRDVDTILEETRQAINLAGEKAPYVLFPHSMSGIESLYWAKKYPDEVKGIVGLDPAVPEAYESYPMPNKAIIALSAFAAKIGLTRFIPSICNSSAAIQSGSLTAHEKEVYRTIFYRRTATKTMLNELDSIQENAKKVDDMGIPQVPMLFFISNGNGTGFKEDKWQQYLKNYISKVPEGQQVLLDSRHYIHNYEYETIEIESKRFIGKLMIAK</sequence>
<keyword evidence="3" id="KW-0378">Hydrolase</keyword>
<reference evidence="3 4" key="1">
    <citation type="submission" date="2016-11" db="EMBL/GenBank/DDBJ databases">
        <authorList>
            <person name="Jaros S."/>
            <person name="Januszkiewicz K."/>
            <person name="Wedrychowicz H."/>
        </authorList>
    </citation>
    <scope>NUCLEOTIDE SEQUENCE [LARGE SCALE GENOMIC DNA]</scope>
    <source>
        <strain evidence="3 4">DSM 21864</strain>
    </source>
</reference>
<keyword evidence="3" id="KW-0031">Aminopeptidase</keyword>
<dbReference type="PANTHER" id="PTHR42886:SF64">
    <property type="entry name" value="HYDROLASE"/>
    <property type="match status" value="1"/>
</dbReference>
<proteinExistence type="predicted"/>
<dbReference type="PANTHER" id="PTHR42886">
    <property type="entry name" value="RE40534P-RELATED"/>
    <property type="match status" value="1"/>
</dbReference>
<dbReference type="Proteomes" id="UP000184080">
    <property type="component" value="Unassembled WGS sequence"/>
</dbReference>
<keyword evidence="3" id="KW-0645">Protease</keyword>
<dbReference type="InterPro" id="IPR029058">
    <property type="entry name" value="AB_hydrolase_fold"/>
</dbReference>
<dbReference type="InterPro" id="IPR000073">
    <property type="entry name" value="AB_hydrolase_1"/>
</dbReference>
<dbReference type="SUPFAM" id="SSF53474">
    <property type="entry name" value="alpha/beta-Hydrolases"/>
    <property type="match status" value="1"/>
</dbReference>
<gene>
    <name evidence="3" type="ORF">SAMN05444401_1458</name>
</gene>
<keyword evidence="4" id="KW-1185">Reference proteome</keyword>
<keyword evidence="1" id="KW-0812">Transmembrane</keyword>
<dbReference type="EMBL" id="FQZO01000001">
    <property type="protein sequence ID" value="SHI72161.1"/>
    <property type="molecule type" value="Genomic_DNA"/>
</dbReference>
<evidence type="ECO:0000313" key="3">
    <source>
        <dbReference type="EMBL" id="SHI72161.1"/>
    </source>
</evidence>
<evidence type="ECO:0000313" key="4">
    <source>
        <dbReference type="Proteomes" id="UP000184080"/>
    </source>
</evidence>
<dbReference type="STRING" id="1121298.SAMN05444401_1458"/>
<dbReference type="AlphaFoldDB" id="A0A1M6DG87"/>
<dbReference type="GO" id="GO:0004177">
    <property type="term" value="F:aminopeptidase activity"/>
    <property type="evidence" value="ECO:0007669"/>
    <property type="project" value="UniProtKB-KW"/>
</dbReference>